<dbReference type="AlphaFoldDB" id="A0AAT9GNZ3"/>
<name>A0AAT9GNZ3_9CREN</name>
<gene>
    <name evidence="2" type="ORF">SJAV_03390</name>
</gene>
<reference evidence="2" key="1">
    <citation type="submission" date="2024-03" db="EMBL/GenBank/DDBJ databases">
        <title>Complete genome sequence of Sulfurisphaera javensis strain KD-1.</title>
        <authorList>
            <person name="Sakai H."/>
            <person name="Nur N."/>
            <person name="Suwanto A."/>
            <person name="Kurosawa N."/>
        </authorList>
    </citation>
    <scope>NUCLEOTIDE SEQUENCE</scope>
    <source>
        <strain evidence="2">KD-1</strain>
    </source>
</reference>
<sequence length="85" mass="9361">MEVIDATNSECPEPFMKTVAKLMSIKSGTVKVIFKDPKCVDMITEAVKLMDCKIVETVNQDGIYSMIIEKGESSKEIKDVKLGGC</sequence>
<dbReference type="InterPro" id="IPR036868">
    <property type="entry name" value="TusA-like_sf"/>
</dbReference>
<evidence type="ECO:0000313" key="2">
    <source>
        <dbReference type="EMBL" id="BFH72395.1"/>
    </source>
</evidence>
<evidence type="ECO:0000259" key="1">
    <source>
        <dbReference type="Pfam" id="PF01206"/>
    </source>
</evidence>
<proteinExistence type="predicted"/>
<dbReference type="CDD" id="cd00291">
    <property type="entry name" value="SirA_YedF_YeeD"/>
    <property type="match status" value="1"/>
</dbReference>
<dbReference type="Gene3D" id="3.30.110.40">
    <property type="entry name" value="TusA-like domain"/>
    <property type="match status" value="1"/>
</dbReference>
<dbReference type="PANTHER" id="PTHR33279:SF18">
    <property type="entry name" value="SULFUR CARRIER PROTEIN MJ0990-RELATED"/>
    <property type="match status" value="1"/>
</dbReference>
<dbReference type="RefSeq" id="WP_369610624.1">
    <property type="nucleotide sequence ID" value="NZ_AP031322.1"/>
</dbReference>
<dbReference type="InterPro" id="IPR001455">
    <property type="entry name" value="TusA-like"/>
</dbReference>
<accession>A0AAT9GNZ3</accession>
<feature type="domain" description="UPF0033" evidence="1">
    <location>
        <begin position="3"/>
        <end position="70"/>
    </location>
</feature>
<organism evidence="2">
    <name type="scientific">Sulfurisphaera javensis</name>
    <dbReference type="NCBI Taxonomy" id="2049879"/>
    <lineage>
        <taxon>Archaea</taxon>
        <taxon>Thermoproteota</taxon>
        <taxon>Thermoprotei</taxon>
        <taxon>Sulfolobales</taxon>
        <taxon>Sulfolobaceae</taxon>
        <taxon>Sulfurisphaera</taxon>
    </lineage>
</organism>
<dbReference type="SUPFAM" id="SSF64307">
    <property type="entry name" value="SirA-like"/>
    <property type="match status" value="1"/>
</dbReference>
<dbReference type="KEGG" id="sjv:SJAV_03390"/>
<dbReference type="EMBL" id="AP031322">
    <property type="protein sequence ID" value="BFH72395.1"/>
    <property type="molecule type" value="Genomic_DNA"/>
</dbReference>
<dbReference type="PANTHER" id="PTHR33279">
    <property type="entry name" value="SULFUR CARRIER PROTEIN YEDF-RELATED"/>
    <property type="match status" value="1"/>
</dbReference>
<protein>
    <submittedName>
        <fullName evidence="2">Sulfurtransferase TusA family protein</fullName>
    </submittedName>
</protein>
<dbReference type="Pfam" id="PF01206">
    <property type="entry name" value="TusA"/>
    <property type="match status" value="1"/>
</dbReference>
<dbReference type="GeneID" id="92353269"/>